<accession>A0AA38J2Z7</accession>
<dbReference type="InterPro" id="IPR015897">
    <property type="entry name" value="CHK_kinase-like"/>
</dbReference>
<name>A0AA38J2Z7_9CUCU</name>
<dbReference type="Gene3D" id="3.90.1200.10">
    <property type="match status" value="1"/>
</dbReference>
<dbReference type="Proteomes" id="UP001168821">
    <property type="component" value="Unassembled WGS sequence"/>
</dbReference>
<reference evidence="2" key="1">
    <citation type="journal article" date="2023" name="G3 (Bethesda)">
        <title>Whole genome assemblies of Zophobas morio and Tenebrio molitor.</title>
        <authorList>
            <person name="Kaur S."/>
            <person name="Stinson S.A."/>
            <person name="diCenzo G.C."/>
        </authorList>
    </citation>
    <scope>NUCLEOTIDE SEQUENCE</scope>
    <source>
        <strain evidence="2">QUZm001</strain>
    </source>
</reference>
<sequence length="412" mass="47676">MALTKNDCENEIRSWLEDVLKDENLKNLSVKLQGNTEKGEGYMGEIVFVLAEGTTDDHLTKKYDLVLKCSKRSQALRETVGVKDAFMIEILIYQKVLPYFIQYQKEKGVKDPFNSVPKFYGCYIQDDLEVIVFENLKTMGYELWPKKQPLSRRHIDLIVTEYAKYHATSVAVQSERPTEFQKFIGAMPNGMKKFLETGDFQTLFEAPIIQSYELLKNDLDDNVLSRWNGFKNQIGTVLRTAANESTGLNVIVHGDAWSNNFMFLHEKGEEKIPLKVAVLDWQVTRYASPIVDLSYFLFACLSKEDLDDLDDILLMYHTTFVNHSVQLEKPDTLYPLDQFLAEWNQHCKYGILMASLLMKIVSTEKDEVMDIAEVAESGEDVINTFIIEIRDKENYKRRIRPIVEYVVKHNLI</sequence>
<dbReference type="SUPFAM" id="SSF56112">
    <property type="entry name" value="Protein kinase-like (PK-like)"/>
    <property type="match status" value="1"/>
</dbReference>
<dbReference type="PANTHER" id="PTHR11012">
    <property type="entry name" value="PROTEIN KINASE-LIKE DOMAIN-CONTAINING"/>
    <property type="match status" value="1"/>
</dbReference>
<protein>
    <recommendedName>
        <fullName evidence="1">CHK kinase-like domain-containing protein</fullName>
    </recommendedName>
</protein>
<dbReference type="Pfam" id="PF02958">
    <property type="entry name" value="EcKL"/>
    <property type="match status" value="1"/>
</dbReference>
<dbReference type="InterPro" id="IPR011009">
    <property type="entry name" value="Kinase-like_dom_sf"/>
</dbReference>
<feature type="domain" description="CHK kinase-like" evidence="1">
    <location>
        <begin position="131"/>
        <end position="326"/>
    </location>
</feature>
<keyword evidence="3" id="KW-1185">Reference proteome</keyword>
<gene>
    <name evidence="2" type="ORF">Zmor_001696</name>
</gene>
<dbReference type="AlphaFoldDB" id="A0AA38J2Z7"/>
<evidence type="ECO:0000313" key="2">
    <source>
        <dbReference type="EMBL" id="KAJ3666243.1"/>
    </source>
</evidence>
<organism evidence="2 3">
    <name type="scientific">Zophobas morio</name>
    <dbReference type="NCBI Taxonomy" id="2755281"/>
    <lineage>
        <taxon>Eukaryota</taxon>
        <taxon>Metazoa</taxon>
        <taxon>Ecdysozoa</taxon>
        <taxon>Arthropoda</taxon>
        <taxon>Hexapoda</taxon>
        <taxon>Insecta</taxon>
        <taxon>Pterygota</taxon>
        <taxon>Neoptera</taxon>
        <taxon>Endopterygota</taxon>
        <taxon>Coleoptera</taxon>
        <taxon>Polyphaga</taxon>
        <taxon>Cucujiformia</taxon>
        <taxon>Tenebrionidae</taxon>
        <taxon>Zophobas</taxon>
    </lineage>
</organism>
<evidence type="ECO:0000259" key="1">
    <source>
        <dbReference type="SMART" id="SM00587"/>
    </source>
</evidence>
<dbReference type="PANTHER" id="PTHR11012:SF30">
    <property type="entry name" value="PROTEIN KINASE-LIKE DOMAIN-CONTAINING"/>
    <property type="match status" value="1"/>
</dbReference>
<proteinExistence type="predicted"/>
<comment type="caution">
    <text evidence="2">The sequence shown here is derived from an EMBL/GenBank/DDBJ whole genome shotgun (WGS) entry which is preliminary data.</text>
</comment>
<dbReference type="InterPro" id="IPR004119">
    <property type="entry name" value="EcKL"/>
</dbReference>
<dbReference type="SMART" id="SM00587">
    <property type="entry name" value="CHK"/>
    <property type="match status" value="1"/>
</dbReference>
<evidence type="ECO:0000313" key="3">
    <source>
        <dbReference type="Proteomes" id="UP001168821"/>
    </source>
</evidence>
<dbReference type="EMBL" id="JALNTZ010000001">
    <property type="protein sequence ID" value="KAJ3666243.1"/>
    <property type="molecule type" value="Genomic_DNA"/>
</dbReference>